<dbReference type="InterPro" id="IPR053745">
    <property type="entry name" value="Viral_Tail_Comp_sf"/>
</dbReference>
<sequence>MSFLPIYRTLNADIDLAALINVESKVFEDIAPHDTSPPYIVWQTISGQANNHLDEPANFDDTQYQLMVYATDAKTAYILRDACRAALEKESWISNPSISLYDSKAKLYGRGFDANWILER</sequence>
<proteinExistence type="predicted"/>
<gene>
    <name evidence="1" type="ORF">M917_2297</name>
</gene>
<dbReference type="InterPro" id="IPR021508">
    <property type="entry name" value="Gp17-like"/>
</dbReference>
<accession>U4T458</accession>
<evidence type="ECO:0008006" key="3">
    <source>
        <dbReference type="Google" id="ProtNLM"/>
    </source>
</evidence>
<evidence type="ECO:0000313" key="1">
    <source>
        <dbReference type="EMBL" id="ERL54951.1"/>
    </source>
</evidence>
<protein>
    <recommendedName>
        <fullName evidence="3">DUF3168 domain-containing protein</fullName>
    </recommendedName>
</protein>
<organism evidence="1 2">
    <name type="scientific">Psychrobacter aquaticus CMS 56</name>
    <dbReference type="NCBI Taxonomy" id="1354303"/>
    <lineage>
        <taxon>Bacteria</taxon>
        <taxon>Pseudomonadati</taxon>
        <taxon>Pseudomonadota</taxon>
        <taxon>Gammaproteobacteria</taxon>
        <taxon>Moraxellales</taxon>
        <taxon>Moraxellaceae</taxon>
        <taxon>Psychrobacter</taxon>
    </lineage>
</organism>
<dbReference type="AlphaFoldDB" id="U4T458"/>
<dbReference type="RefSeq" id="WP_021814920.1">
    <property type="nucleotide sequence ID" value="NZ_AUSW01000034.1"/>
</dbReference>
<dbReference type="Proteomes" id="UP000016761">
    <property type="component" value="Unassembled WGS sequence"/>
</dbReference>
<dbReference type="OrthoDB" id="5739856at2"/>
<dbReference type="Gene3D" id="3.30.2000.30">
    <property type="match status" value="1"/>
</dbReference>
<dbReference type="STRING" id="1354303.M917_2297"/>
<comment type="caution">
    <text evidence="1">The sequence shown here is derived from an EMBL/GenBank/DDBJ whole genome shotgun (WGS) entry which is preliminary data.</text>
</comment>
<name>U4T458_9GAMM</name>
<keyword evidence="2" id="KW-1185">Reference proteome</keyword>
<dbReference type="EMBL" id="AUSW01000034">
    <property type="protein sequence ID" value="ERL54951.1"/>
    <property type="molecule type" value="Genomic_DNA"/>
</dbReference>
<dbReference type="PATRIC" id="fig|1354303.4.peg.2263"/>
<reference evidence="1 2" key="1">
    <citation type="journal article" date="2013" name="Genome Announc.">
        <title>Draft Genome Sequence of Psychrobacter aquaticus Strain CMS 56T, Isolated from a Cyanobacterial Mat Sample Collected from Water Bodies in the McMurdo Dry Valley Region of Antarctica.</title>
        <authorList>
            <person name="Reddy G.S."/>
            <person name="Ara S."/>
            <person name="Singh A."/>
            <person name="Kumar Pinnaka A."/>
            <person name="Shivaji S."/>
        </authorList>
    </citation>
    <scope>NUCLEOTIDE SEQUENCE [LARGE SCALE GENOMIC DNA]</scope>
    <source>
        <strain evidence="1 2">CMS 56</strain>
    </source>
</reference>
<dbReference type="Pfam" id="PF11367">
    <property type="entry name" value="Tail_completion_gp17"/>
    <property type="match status" value="1"/>
</dbReference>
<dbReference type="eggNOG" id="ENOG5032UGB">
    <property type="taxonomic scope" value="Bacteria"/>
</dbReference>
<evidence type="ECO:0000313" key="2">
    <source>
        <dbReference type="Proteomes" id="UP000016761"/>
    </source>
</evidence>